<dbReference type="AlphaFoldDB" id="A0A1L9VR13"/>
<dbReference type="EMBL" id="KV878892">
    <property type="protein sequence ID" value="OJJ86334.1"/>
    <property type="molecule type" value="Genomic_DNA"/>
</dbReference>
<feature type="domain" description="DUF7492" evidence="1">
    <location>
        <begin position="134"/>
        <end position="185"/>
    </location>
</feature>
<proteinExistence type="predicted"/>
<name>A0A1L9VR13_ASPGL</name>
<dbReference type="Pfam" id="PF24320">
    <property type="entry name" value="DUF7492"/>
    <property type="match status" value="2"/>
</dbReference>
<evidence type="ECO:0000313" key="3">
    <source>
        <dbReference type="Proteomes" id="UP000184300"/>
    </source>
</evidence>
<accession>A0A1L9VR13</accession>
<sequence>MIEGIDIADLDGEIQDHGYVRNYSLESATLHRTSLLDVTLPGQFCHGYQQLPVQSKGRPRLRASPGSILNPRCLKHGPITSRQTNTEKGVISWYGTQEQWTPDSRTFSDVLNFQQGIGGQLLAVDSPYSDGNTISTSSFTIPPHIEVGSPYTVYWMWNTTEIVDHGWLVYTSCMDIDIVESASATNKYLIPGTSTCPVPPFANTEL</sequence>
<protein>
    <recommendedName>
        <fullName evidence="1">DUF7492 domain-containing protein</fullName>
    </recommendedName>
</protein>
<reference evidence="3" key="1">
    <citation type="journal article" date="2017" name="Genome Biol.">
        <title>Comparative genomics reveals high biological diversity and specific adaptations in the industrially and medically important fungal genus Aspergillus.</title>
        <authorList>
            <person name="de Vries R.P."/>
            <person name="Riley R."/>
            <person name="Wiebenga A."/>
            <person name="Aguilar-Osorio G."/>
            <person name="Amillis S."/>
            <person name="Uchima C.A."/>
            <person name="Anderluh G."/>
            <person name="Asadollahi M."/>
            <person name="Askin M."/>
            <person name="Barry K."/>
            <person name="Battaglia E."/>
            <person name="Bayram O."/>
            <person name="Benocci T."/>
            <person name="Braus-Stromeyer S.A."/>
            <person name="Caldana C."/>
            <person name="Canovas D."/>
            <person name="Cerqueira G.C."/>
            <person name="Chen F."/>
            <person name="Chen W."/>
            <person name="Choi C."/>
            <person name="Clum A."/>
            <person name="Dos Santos R.A."/>
            <person name="Damasio A.R."/>
            <person name="Diallinas G."/>
            <person name="Emri T."/>
            <person name="Fekete E."/>
            <person name="Flipphi M."/>
            <person name="Freyberg S."/>
            <person name="Gallo A."/>
            <person name="Gournas C."/>
            <person name="Habgood R."/>
            <person name="Hainaut M."/>
            <person name="Harispe M.L."/>
            <person name="Henrissat B."/>
            <person name="Hilden K.S."/>
            <person name="Hope R."/>
            <person name="Hossain A."/>
            <person name="Karabika E."/>
            <person name="Karaffa L."/>
            <person name="Karanyi Z."/>
            <person name="Krasevec N."/>
            <person name="Kuo A."/>
            <person name="Kusch H."/>
            <person name="LaButti K."/>
            <person name="Lagendijk E.L."/>
            <person name="Lapidus A."/>
            <person name="Levasseur A."/>
            <person name="Lindquist E."/>
            <person name="Lipzen A."/>
            <person name="Logrieco A.F."/>
            <person name="MacCabe A."/>
            <person name="Maekelae M.R."/>
            <person name="Malavazi I."/>
            <person name="Melin P."/>
            <person name="Meyer V."/>
            <person name="Mielnichuk N."/>
            <person name="Miskei M."/>
            <person name="Molnar A.P."/>
            <person name="Mule G."/>
            <person name="Ngan C.Y."/>
            <person name="Orejas M."/>
            <person name="Orosz E."/>
            <person name="Ouedraogo J.P."/>
            <person name="Overkamp K.M."/>
            <person name="Park H.-S."/>
            <person name="Perrone G."/>
            <person name="Piumi F."/>
            <person name="Punt P.J."/>
            <person name="Ram A.F."/>
            <person name="Ramon A."/>
            <person name="Rauscher S."/>
            <person name="Record E."/>
            <person name="Riano-Pachon D.M."/>
            <person name="Robert V."/>
            <person name="Roehrig J."/>
            <person name="Ruller R."/>
            <person name="Salamov A."/>
            <person name="Salih N.S."/>
            <person name="Samson R.A."/>
            <person name="Sandor E."/>
            <person name="Sanguinetti M."/>
            <person name="Schuetze T."/>
            <person name="Sepcic K."/>
            <person name="Shelest E."/>
            <person name="Sherlock G."/>
            <person name="Sophianopoulou V."/>
            <person name="Squina F.M."/>
            <person name="Sun H."/>
            <person name="Susca A."/>
            <person name="Todd R.B."/>
            <person name="Tsang A."/>
            <person name="Unkles S.E."/>
            <person name="van de Wiele N."/>
            <person name="van Rossen-Uffink D."/>
            <person name="Oliveira J.V."/>
            <person name="Vesth T.C."/>
            <person name="Visser J."/>
            <person name="Yu J.-H."/>
            <person name="Zhou M."/>
            <person name="Andersen M.R."/>
            <person name="Archer D.B."/>
            <person name="Baker S.E."/>
            <person name="Benoit I."/>
            <person name="Brakhage A.A."/>
            <person name="Braus G.H."/>
            <person name="Fischer R."/>
            <person name="Frisvad J.C."/>
            <person name="Goldman G.H."/>
            <person name="Houbraken J."/>
            <person name="Oakley B."/>
            <person name="Pocsi I."/>
            <person name="Scazzocchio C."/>
            <person name="Seiboth B."/>
            <person name="vanKuyk P.A."/>
            <person name="Wortman J."/>
            <person name="Dyer P.S."/>
            <person name="Grigoriev I.V."/>
        </authorList>
    </citation>
    <scope>NUCLEOTIDE SEQUENCE [LARGE SCALE GENOMIC DNA]</scope>
    <source>
        <strain evidence="3">CBS 516.65</strain>
    </source>
</reference>
<dbReference type="Proteomes" id="UP000184300">
    <property type="component" value="Unassembled WGS sequence"/>
</dbReference>
<dbReference type="OrthoDB" id="4510608at2759"/>
<organism evidence="2 3">
    <name type="scientific">Aspergillus glaucus CBS 516.65</name>
    <dbReference type="NCBI Taxonomy" id="1160497"/>
    <lineage>
        <taxon>Eukaryota</taxon>
        <taxon>Fungi</taxon>
        <taxon>Dikarya</taxon>
        <taxon>Ascomycota</taxon>
        <taxon>Pezizomycotina</taxon>
        <taxon>Eurotiomycetes</taxon>
        <taxon>Eurotiomycetidae</taxon>
        <taxon>Eurotiales</taxon>
        <taxon>Aspergillaceae</taxon>
        <taxon>Aspergillus</taxon>
        <taxon>Aspergillus subgen. Aspergillus</taxon>
    </lineage>
</organism>
<feature type="domain" description="DUF7492" evidence="1">
    <location>
        <begin position="37"/>
        <end position="124"/>
    </location>
</feature>
<dbReference type="RefSeq" id="XP_022403023.1">
    <property type="nucleotide sequence ID" value="XM_022540245.1"/>
</dbReference>
<dbReference type="InterPro" id="IPR055915">
    <property type="entry name" value="DUF7492"/>
</dbReference>
<dbReference type="GeneID" id="34456506"/>
<evidence type="ECO:0000259" key="1">
    <source>
        <dbReference type="Pfam" id="PF24320"/>
    </source>
</evidence>
<gene>
    <name evidence="2" type="ORF">ASPGLDRAFT_1214770</name>
</gene>
<keyword evidence="3" id="KW-1185">Reference proteome</keyword>
<evidence type="ECO:0000313" key="2">
    <source>
        <dbReference type="EMBL" id="OJJ86334.1"/>
    </source>
</evidence>
<dbReference type="VEuPathDB" id="FungiDB:ASPGLDRAFT_1214770"/>